<evidence type="ECO:0000313" key="3">
    <source>
        <dbReference type="Proteomes" id="UP001385951"/>
    </source>
</evidence>
<reference evidence="2 3" key="1">
    <citation type="submission" date="2022-09" db="EMBL/GenBank/DDBJ databases">
        <authorList>
            <person name="Palmer J.M."/>
        </authorList>
    </citation>
    <scope>NUCLEOTIDE SEQUENCE [LARGE SCALE GENOMIC DNA]</scope>
    <source>
        <strain evidence="2 3">DSM 7382</strain>
    </source>
</reference>
<keyword evidence="3" id="KW-1185">Reference proteome</keyword>
<dbReference type="InterPro" id="IPR018824">
    <property type="entry name" value="Conidiation-specific_6"/>
</dbReference>
<organism evidence="2 3">
    <name type="scientific">Cerrena zonata</name>
    <dbReference type="NCBI Taxonomy" id="2478898"/>
    <lineage>
        <taxon>Eukaryota</taxon>
        <taxon>Fungi</taxon>
        <taxon>Dikarya</taxon>
        <taxon>Basidiomycota</taxon>
        <taxon>Agaricomycotina</taxon>
        <taxon>Agaricomycetes</taxon>
        <taxon>Polyporales</taxon>
        <taxon>Cerrenaceae</taxon>
        <taxon>Cerrena</taxon>
    </lineage>
</organism>
<protein>
    <submittedName>
        <fullName evidence="2">Uncharacterized protein</fullName>
    </submittedName>
</protein>
<dbReference type="Pfam" id="PF10346">
    <property type="entry name" value="Con-6"/>
    <property type="match status" value="1"/>
</dbReference>
<feature type="compositionally biased region" description="Basic residues" evidence="1">
    <location>
        <begin position="19"/>
        <end position="28"/>
    </location>
</feature>
<feature type="region of interest" description="Disordered" evidence="1">
    <location>
        <begin position="1"/>
        <end position="57"/>
    </location>
</feature>
<dbReference type="EMBL" id="JASBNA010000001">
    <property type="protein sequence ID" value="KAK7695587.1"/>
    <property type="molecule type" value="Genomic_DNA"/>
</dbReference>
<comment type="caution">
    <text evidence="2">The sequence shown here is derived from an EMBL/GenBank/DDBJ whole genome shotgun (WGS) entry which is preliminary data.</text>
</comment>
<sequence>MPLFGTRRQGHTTSLSTSRRGRSHRTRFGRKDPDRVAGGYKAALSNPNTTRSGRKHAKRELGVMGRSGETKVPLMTKIKRTLGIRSTPRRERVRTNTRRHFWSRRGATY</sequence>
<proteinExistence type="predicted"/>
<feature type="region of interest" description="Disordered" evidence="1">
    <location>
        <begin position="88"/>
        <end position="109"/>
    </location>
</feature>
<dbReference type="AlphaFoldDB" id="A0AAW0GSH3"/>
<evidence type="ECO:0000313" key="2">
    <source>
        <dbReference type="EMBL" id="KAK7695587.1"/>
    </source>
</evidence>
<name>A0AAW0GSH3_9APHY</name>
<gene>
    <name evidence="2" type="ORF">QCA50_000223</name>
</gene>
<dbReference type="Proteomes" id="UP001385951">
    <property type="component" value="Unassembled WGS sequence"/>
</dbReference>
<evidence type="ECO:0000256" key="1">
    <source>
        <dbReference type="SAM" id="MobiDB-lite"/>
    </source>
</evidence>
<accession>A0AAW0GSH3</accession>